<dbReference type="Proteomes" id="UP000008810">
    <property type="component" value="Chromosome 2"/>
</dbReference>
<evidence type="ECO:0000313" key="1">
    <source>
        <dbReference type="EMBL" id="PNT70071.1"/>
    </source>
</evidence>
<reference evidence="1" key="2">
    <citation type="submission" date="2017-06" db="EMBL/GenBank/DDBJ databases">
        <title>WGS assembly of Brachypodium distachyon.</title>
        <authorList>
            <consortium name="The International Brachypodium Initiative"/>
            <person name="Lucas S."/>
            <person name="Harmon-Smith M."/>
            <person name="Lail K."/>
            <person name="Tice H."/>
            <person name="Grimwood J."/>
            <person name="Bruce D."/>
            <person name="Barry K."/>
            <person name="Shu S."/>
            <person name="Lindquist E."/>
            <person name="Wang M."/>
            <person name="Pitluck S."/>
            <person name="Vogel J.P."/>
            <person name="Garvin D.F."/>
            <person name="Mockler T.C."/>
            <person name="Schmutz J."/>
            <person name="Rokhsar D."/>
            <person name="Bevan M.W."/>
        </authorList>
    </citation>
    <scope>NUCLEOTIDE SEQUENCE</scope>
    <source>
        <strain evidence="1">Bd21</strain>
    </source>
</reference>
<accession>A0A2K2D719</accession>
<dbReference type="EnsemblPlants" id="PNT70071">
    <property type="protein sequence ID" value="PNT70071"/>
    <property type="gene ID" value="BRADI_2g04844v3"/>
</dbReference>
<dbReference type="InParanoid" id="A0A2K2D719"/>
<dbReference type="EMBL" id="CM000881">
    <property type="protein sequence ID" value="PNT70071.1"/>
    <property type="molecule type" value="Genomic_DNA"/>
</dbReference>
<dbReference type="Gramene" id="PNT70071">
    <property type="protein sequence ID" value="PNT70071"/>
    <property type="gene ID" value="BRADI_2g04844v3"/>
</dbReference>
<evidence type="ECO:0000313" key="3">
    <source>
        <dbReference type="Proteomes" id="UP000008810"/>
    </source>
</evidence>
<keyword evidence="3" id="KW-1185">Reference proteome</keyword>
<gene>
    <name evidence="1" type="ORF">BRADI_2g04844v3</name>
</gene>
<reference evidence="1 2" key="1">
    <citation type="journal article" date="2010" name="Nature">
        <title>Genome sequencing and analysis of the model grass Brachypodium distachyon.</title>
        <authorList>
            <consortium name="International Brachypodium Initiative"/>
        </authorList>
    </citation>
    <scope>NUCLEOTIDE SEQUENCE [LARGE SCALE GENOMIC DNA]</scope>
    <source>
        <strain evidence="1 2">Bd21</strain>
    </source>
</reference>
<reference evidence="2" key="3">
    <citation type="submission" date="2018-08" db="UniProtKB">
        <authorList>
            <consortium name="EnsemblPlants"/>
        </authorList>
    </citation>
    <scope>IDENTIFICATION</scope>
    <source>
        <strain evidence="2">cv. Bd21</strain>
    </source>
</reference>
<name>A0A2K2D719_BRADI</name>
<organism evidence="1">
    <name type="scientific">Brachypodium distachyon</name>
    <name type="common">Purple false brome</name>
    <name type="synonym">Trachynia distachya</name>
    <dbReference type="NCBI Taxonomy" id="15368"/>
    <lineage>
        <taxon>Eukaryota</taxon>
        <taxon>Viridiplantae</taxon>
        <taxon>Streptophyta</taxon>
        <taxon>Embryophyta</taxon>
        <taxon>Tracheophyta</taxon>
        <taxon>Spermatophyta</taxon>
        <taxon>Magnoliopsida</taxon>
        <taxon>Liliopsida</taxon>
        <taxon>Poales</taxon>
        <taxon>Poaceae</taxon>
        <taxon>BOP clade</taxon>
        <taxon>Pooideae</taxon>
        <taxon>Stipodae</taxon>
        <taxon>Brachypodieae</taxon>
        <taxon>Brachypodium</taxon>
    </lineage>
</organism>
<evidence type="ECO:0000313" key="2">
    <source>
        <dbReference type="EnsemblPlants" id="PNT70071"/>
    </source>
</evidence>
<sequence>MRYYLTCLGICTYMPGGKEGGGEWSRDQQAGYFWGIAIEKVSWTGWEENKSQGDFFLRLIQHGDYRRNTAKCKHKKTG</sequence>
<dbReference type="AlphaFoldDB" id="A0A2K2D719"/>
<proteinExistence type="predicted"/>
<protein>
    <submittedName>
        <fullName evidence="1 2">Uncharacterized protein</fullName>
    </submittedName>
</protein>